<evidence type="ECO:0000313" key="3">
    <source>
        <dbReference type="Proteomes" id="UP000677515"/>
    </source>
</evidence>
<name>A0ABM7N1B4_ERWRD</name>
<evidence type="ECO:0000259" key="1">
    <source>
        <dbReference type="Pfam" id="PF01261"/>
    </source>
</evidence>
<evidence type="ECO:0000313" key="2">
    <source>
        <dbReference type="EMBL" id="BCQ35134.1"/>
    </source>
</evidence>
<dbReference type="Gene3D" id="3.20.20.150">
    <property type="entry name" value="Divalent-metal-dependent TIM barrel enzymes"/>
    <property type="match status" value="1"/>
</dbReference>
<dbReference type="Proteomes" id="UP000677515">
    <property type="component" value="Chromosome"/>
</dbReference>
<proteinExistence type="predicted"/>
<reference evidence="2 3" key="1">
    <citation type="submission" date="2021-01" db="EMBL/GenBank/DDBJ databases">
        <title>Complete genome sequence of Erwinia rhapontici MAFF 311153.</title>
        <authorList>
            <person name="Morohoshi T."/>
            <person name="Someya N."/>
        </authorList>
    </citation>
    <scope>NUCLEOTIDE SEQUENCE [LARGE SCALE GENOMIC DNA]</scope>
    <source>
        <strain evidence="2 3">MAFF 311153</strain>
    </source>
</reference>
<protein>
    <submittedName>
        <fullName evidence="2">Epimerase</fullName>
    </submittedName>
</protein>
<sequence length="280" mass="30019">MYSGIFSKTFATASVDENFALIKQCGFQATQFNYASAGLPSLPTAVPENILNEINAARVKHQIKMEAISATFNLTHPDAAVIARGMASLETIAASAARLHCPLLTLCSGTLDADDQWRAHPENNSPAAWRTLLRSMEQALAIADQYQVNLGIEPELANIVNSAARARQLIDELQHPRLKIIFDPANLFEQADAAQQHRVMGEALDLLAPAIAIAHAKDRDARGEFVTAGHGVLDYPWYINALHTAGFDGCVVTHGLPADDAAGVSALLARLIPQTGGVHA</sequence>
<dbReference type="InterPro" id="IPR036237">
    <property type="entry name" value="Xyl_isomerase-like_sf"/>
</dbReference>
<dbReference type="EMBL" id="AP024329">
    <property type="protein sequence ID" value="BCQ35134.1"/>
    <property type="molecule type" value="Genomic_DNA"/>
</dbReference>
<dbReference type="PANTHER" id="PTHR12110">
    <property type="entry name" value="HYDROXYPYRUVATE ISOMERASE"/>
    <property type="match status" value="1"/>
</dbReference>
<dbReference type="PANTHER" id="PTHR12110:SF21">
    <property type="entry name" value="XYLOSE ISOMERASE-LIKE TIM BARREL DOMAIN-CONTAINING PROTEIN"/>
    <property type="match status" value="1"/>
</dbReference>
<accession>A0ABM7N1B4</accession>
<feature type="domain" description="Xylose isomerase-like TIM barrel" evidence="1">
    <location>
        <begin position="19"/>
        <end position="258"/>
    </location>
</feature>
<organism evidence="2 3">
    <name type="scientific">Erwinia rhapontici</name>
    <name type="common">Pectobacterium rhapontici</name>
    <dbReference type="NCBI Taxonomy" id="55212"/>
    <lineage>
        <taxon>Bacteria</taxon>
        <taxon>Pseudomonadati</taxon>
        <taxon>Pseudomonadota</taxon>
        <taxon>Gammaproteobacteria</taxon>
        <taxon>Enterobacterales</taxon>
        <taxon>Erwiniaceae</taxon>
        <taxon>Erwinia</taxon>
    </lineage>
</organism>
<dbReference type="RefSeq" id="WP_212812741.1">
    <property type="nucleotide sequence ID" value="NZ_AP024329.1"/>
</dbReference>
<dbReference type="SUPFAM" id="SSF51658">
    <property type="entry name" value="Xylose isomerase-like"/>
    <property type="match status" value="1"/>
</dbReference>
<dbReference type="Pfam" id="PF01261">
    <property type="entry name" value="AP_endonuc_2"/>
    <property type="match status" value="1"/>
</dbReference>
<dbReference type="InterPro" id="IPR013022">
    <property type="entry name" value="Xyl_isomerase-like_TIM-brl"/>
</dbReference>
<dbReference type="InterPro" id="IPR050312">
    <property type="entry name" value="IolE/XylAMocC-like"/>
</dbReference>
<keyword evidence="3" id="KW-1185">Reference proteome</keyword>
<gene>
    <name evidence="2" type="ORF">ERHA53_24770</name>
</gene>